<dbReference type="PRINTS" id="PR00463">
    <property type="entry name" value="EP450I"/>
</dbReference>
<dbReference type="PROSITE" id="PS00086">
    <property type="entry name" value="CYTOCHROME_P450"/>
    <property type="match status" value="1"/>
</dbReference>
<keyword evidence="17" id="KW-0812">Transmembrane</keyword>
<organism evidence="18 19">
    <name type="scientific">Diatraea saccharalis</name>
    <name type="common">sugarcane borer</name>
    <dbReference type="NCBI Taxonomy" id="40085"/>
    <lineage>
        <taxon>Eukaryota</taxon>
        <taxon>Metazoa</taxon>
        <taxon>Ecdysozoa</taxon>
        <taxon>Arthropoda</taxon>
        <taxon>Hexapoda</taxon>
        <taxon>Insecta</taxon>
        <taxon>Pterygota</taxon>
        <taxon>Neoptera</taxon>
        <taxon>Endopterygota</taxon>
        <taxon>Lepidoptera</taxon>
        <taxon>Glossata</taxon>
        <taxon>Ditrysia</taxon>
        <taxon>Pyraloidea</taxon>
        <taxon>Crambidae</taxon>
        <taxon>Crambinae</taxon>
        <taxon>Diatraea</taxon>
    </lineage>
</organism>
<protein>
    <recommendedName>
        <fullName evidence="5">unspecific monooxygenase</fullName>
        <ecNumber evidence="5">1.14.14.1</ecNumber>
    </recommendedName>
</protein>
<dbReference type="Gene3D" id="1.10.630.10">
    <property type="entry name" value="Cytochrome P450"/>
    <property type="match status" value="1"/>
</dbReference>
<dbReference type="InterPro" id="IPR036396">
    <property type="entry name" value="Cyt_P450_sf"/>
</dbReference>
<comment type="similarity">
    <text evidence="4 16">Belongs to the cytochrome P450 family.</text>
</comment>
<dbReference type="Proteomes" id="UP001153714">
    <property type="component" value="Chromosome 15"/>
</dbReference>
<comment type="subcellular location">
    <subcellularLocation>
        <location evidence="3">Endoplasmic reticulum membrane</location>
        <topology evidence="3">Peripheral membrane protein</topology>
    </subcellularLocation>
    <subcellularLocation>
        <location evidence="2">Microsome membrane</location>
        <topology evidence="2">Peripheral membrane protein</topology>
    </subcellularLocation>
</comment>
<dbReference type="AlphaFoldDB" id="A0A9N9WD49"/>
<proteinExistence type="inferred from homology"/>
<keyword evidence="9" id="KW-0492">Microsome</keyword>
<dbReference type="EC" id="1.14.14.1" evidence="5"/>
<dbReference type="InterPro" id="IPR050476">
    <property type="entry name" value="Insect_CytP450_Detox"/>
</dbReference>
<dbReference type="PRINTS" id="PR00385">
    <property type="entry name" value="P450"/>
</dbReference>
<evidence type="ECO:0000256" key="13">
    <source>
        <dbReference type="ARBA" id="ARBA00023136"/>
    </source>
</evidence>
<dbReference type="GO" id="GO:0020037">
    <property type="term" value="F:heme binding"/>
    <property type="evidence" value="ECO:0007669"/>
    <property type="project" value="InterPro"/>
</dbReference>
<sequence>MLTEILLFILTAIIGYYWYIYKKIHNRYKDRDVKFLPGVPVFGNALQYTLLKRHMVYDFDEVYKAFPQERYVGYIEGTTPAILIRDPELIKRITVKDFEHFMNHKDFFTEEMDPLFGLTLIMMKDEKWRDMRTKLSPAFTGSKMKTMVPFIQEVGVNIVEYLKEHDGKDVNLDDVMRRFTTDVIATTAFGLQVNSFKDKDNEFYRSGQSLFDFSLAQRIYMFFCDNFPTAAKFARMFYKPTRTTQFFTEIVKSTMEYREKNNVVRPDMIHLLMQLKKGTLDTNPASEDKDVGYAAVEEEVKSPGSVREWTLPELVGQVFTFFVAGFETSASTITMCLHELCLNPEVQEKLYQEVKEFKETRGKLTYENVTELKYLDSVLNETFRKWSIVIAMDRICTKEYELPPAHEGGKPYKLYPGDLVYSSVNAIHMDPQYYPNPEVFNPDRFSEENKRNIQPFTFMPFGMGPRACIGSRFALLELKVLLFTLVSNFKILKCPKTIDPIVLAANDFNIKAKGHTWLKFEPRS</sequence>
<dbReference type="InterPro" id="IPR001128">
    <property type="entry name" value="Cyt_P450"/>
</dbReference>
<evidence type="ECO:0000256" key="5">
    <source>
        <dbReference type="ARBA" id="ARBA00012109"/>
    </source>
</evidence>
<keyword evidence="13 17" id="KW-0472">Membrane</keyword>
<dbReference type="GO" id="GO:0016712">
    <property type="term" value="F:oxidoreductase activity, acting on paired donors, with incorporation or reduction of molecular oxygen, reduced flavin or flavoprotein as one donor, and incorporation of one atom of oxygen"/>
    <property type="evidence" value="ECO:0007669"/>
    <property type="project" value="UniProtKB-EC"/>
</dbReference>
<gene>
    <name evidence="18" type="ORF">DIATSA_LOCUS3958</name>
</gene>
<evidence type="ECO:0000256" key="6">
    <source>
        <dbReference type="ARBA" id="ARBA00022617"/>
    </source>
</evidence>
<dbReference type="InterPro" id="IPR002401">
    <property type="entry name" value="Cyt_P450_E_grp-I"/>
</dbReference>
<evidence type="ECO:0000256" key="10">
    <source>
        <dbReference type="ARBA" id="ARBA00023002"/>
    </source>
</evidence>
<dbReference type="CDD" id="cd11056">
    <property type="entry name" value="CYP6-like"/>
    <property type="match status" value="1"/>
</dbReference>
<keyword evidence="12 16" id="KW-0503">Monooxygenase</keyword>
<dbReference type="PANTHER" id="PTHR24292">
    <property type="entry name" value="CYTOCHROME P450"/>
    <property type="match status" value="1"/>
</dbReference>
<dbReference type="FunFam" id="1.10.630.10:FF:000042">
    <property type="entry name" value="Cytochrome P450"/>
    <property type="match status" value="1"/>
</dbReference>
<keyword evidence="11 15" id="KW-0408">Iron</keyword>
<feature type="transmembrane region" description="Helical" evidence="17">
    <location>
        <begin position="6"/>
        <end position="21"/>
    </location>
</feature>
<evidence type="ECO:0000256" key="8">
    <source>
        <dbReference type="ARBA" id="ARBA00022824"/>
    </source>
</evidence>
<dbReference type="GO" id="GO:0005506">
    <property type="term" value="F:iron ion binding"/>
    <property type="evidence" value="ECO:0007669"/>
    <property type="project" value="InterPro"/>
</dbReference>
<dbReference type="GO" id="GO:0005789">
    <property type="term" value="C:endoplasmic reticulum membrane"/>
    <property type="evidence" value="ECO:0007669"/>
    <property type="project" value="UniProtKB-SubCell"/>
</dbReference>
<evidence type="ECO:0000256" key="16">
    <source>
        <dbReference type="RuleBase" id="RU000461"/>
    </source>
</evidence>
<comment type="catalytic activity">
    <reaction evidence="14">
        <text>an organic molecule + reduced [NADPH--hemoprotein reductase] + O2 = an alcohol + oxidized [NADPH--hemoprotein reductase] + H2O + H(+)</text>
        <dbReference type="Rhea" id="RHEA:17149"/>
        <dbReference type="Rhea" id="RHEA-COMP:11964"/>
        <dbReference type="Rhea" id="RHEA-COMP:11965"/>
        <dbReference type="ChEBI" id="CHEBI:15377"/>
        <dbReference type="ChEBI" id="CHEBI:15378"/>
        <dbReference type="ChEBI" id="CHEBI:15379"/>
        <dbReference type="ChEBI" id="CHEBI:30879"/>
        <dbReference type="ChEBI" id="CHEBI:57618"/>
        <dbReference type="ChEBI" id="CHEBI:58210"/>
        <dbReference type="ChEBI" id="CHEBI:142491"/>
        <dbReference type="EC" id="1.14.14.1"/>
    </reaction>
</comment>
<comment type="cofactor">
    <cofactor evidence="1 15">
        <name>heme</name>
        <dbReference type="ChEBI" id="CHEBI:30413"/>
    </cofactor>
</comment>
<evidence type="ECO:0000256" key="12">
    <source>
        <dbReference type="ARBA" id="ARBA00023033"/>
    </source>
</evidence>
<evidence type="ECO:0000256" key="7">
    <source>
        <dbReference type="ARBA" id="ARBA00022723"/>
    </source>
</evidence>
<dbReference type="PANTHER" id="PTHR24292:SF54">
    <property type="entry name" value="CYP9F3-RELATED"/>
    <property type="match status" value="1"/>
</dbReference>
<accession>A0A9N9WD49</accession>
<keyword evidence="10 16" id="KW-0560">Oxidoreductase</keyword>
<dbReference type="Pfam" id="PF00067">
    <property type="entry name" value="p450"/>
    <property type="match status" value="1"/>
</dbReference>
<evidence type="ECO:0000256" key="15">
    <source>
        <dbReference type="PIRSR" id="PIRSR602401-1"/>
    </source>
</evidence>
<keyword evidence="6 15" id="KW-0349">Heme</keyword>
<keyword evidence="19" id="KW-1185">Reference proteome</keyword>
<evidence type="ECO:0000256" key="9">
    <source>
        <dbReference type="ARBA" id="ARBA00022848"/>
    </source>
</evidence>
<evidence type="ECO:0000256" key="11">
    <source>
        <dbReference type="ARBA" id="ARBA00023004"/>
    </source>
</evidence>
<evidence type="ECO:0000313" key="18">
    <source>
        <dbReference type="EMBL" id="CAG9785965.1"/>
    </source>
</evidence>
<evidence type="ECO:0000256" key="2">
    <source>
        <dbReference type="ARBA" id="ARBA00004174"/>
    </source>
</evidence>
<dbReference type="OrthoDB" id="2789670at2759"/>
<keyword evidence="17" id="KW-1133">Transmembrane helix</keyword>
<name>A0A9N9WD49_9NEOP</name>
<evidence type="ECO:0000256" key="14">
    <source>
        <dbReference type="ARBA" id="ARBA00047827"/>
    </source>
</evidence>
<reference evidence="18" key="1">
    <citation type="submission" date="2021-12" db="EMBL/GenBank/DDBJ databases">
        <authorList>
            <person name="King R."/>
        </authorList>
    </citation>
    <scope>NUCLEOTIDE SEQUENCE</scope>
</reference>
<keyword evidence="7 15" id="KW-0479">Metal-binding</keyword>
<evidence type="ECO:0000256" key="3">
    <source>
        <dbReference type="ARBA" id="ARBA00004406"/>
    </source>
</evidence>
<evidence type="ECO:0000256" key="17">
    <source>
        <dbReference type="SAM" id="Phobius"/>
    </source>
</evidence>
<dbReference type="InterPro" id="IPR017972">
    <property type="entry name" value="Cyt_P450_CS"/>
</dbReference>
<evidence type="ECO:0000313" key="19">
    <source>
        <dbReference type="Proteomes" id="UP001153714"/>
    </source>
</evidence>
<evidence type="ECO:0000256" key="4">
    <source>
        <dbReference type="ARBA" id="ARBA00010617"/>
    </source>
</evidence>
<keyword evidence="8" id="KW-0256">Endoplasmic reticulum</keyword>
<reference evidence="18" key="2">
    <citation type="submission" date="2022-10" db="EMBL/GenBank/DDBJ databases">
        <authorList>
            <consortium name="ENA_rothamsted_submissions"/>
            <consortium name="culmorum"/>
            <person name="King R."/>
        </authorList>
    </citation>
    <scope>NUCLEOTIDE SEQUENCE</scope>
</reference>
<dbReference type="EMBL" id="OU893346">
    <property type="protein sequence ID" value="CAG9785965.1"/>
    <property type="molecule type" value="Genomic_DNA"/>
</dbReference>
<dbReference type="SUPFAM" id="SSF48264">
    <property type="entry name" value="Cytochrome P450"/>
    <property type="match status" value="1"/>
</dbReference>
<evidence type="ECO:0000256" key="1">
    <source>
        <dbReference type="ARBA" id="ARBA00001971"/>
    </source>
</evidence>
<feature type="binding site" description="axial binding residue" evidence="15">
    <location>
        <position position="468"/>
    </location>
    <ligand>
        <name>heme</name>
        <dbReference type="ChEBI" id="CHEBI:30413"/>
    </ligand>
    <ligandPart>
        <name>Fe</name>
        <dbReference type="ChEBI" id="CHEBI:18248"/>
    </ligandPart>
</feature>